<evidence type="ECO:0000313" key="2">
    <source>
        <dbReference type="EMBL" id="MDT2796992.1"/>
    </source>
</evidence>
<dbReference type="Pfam" id="PF07929">
    <property type="entry name" value="PRiA4_ORF3"/>
    <property type="match status" value="1"/>
</dbReference>
<gene>
    <name evidence="2" type="ORF">P7H47_07015</name>
</gene>
<accession>A0AAW8TTX4</accession>
<evidence type="ECO:0000313" key="3">
    <source>
        <dbReference type="Proteomes" id="UP001255696"/>
    </source>
</evidence>
<reference evidence="2" key="1">
    <citation type="submission" date="2023-03" db="EMBL/GenBank/DDBJ databases">
        <authorList>
            <person name="Shen W."/>
            <person name="Cai J."/>
        </authorList>
    </citation>
    <scope>NUCLEOTIDE SEQUENCE</scope>
    <source>
        <strain evidence="2">B245-2</strain>
    </source>
</reference>
<dbReference type="InterPro" id="IPR012912">
    <property type="entry name" value="Plasmid_pRiA4b_Orf3-like"/>
</dbReference>
<dbReference type="InterPro" id="IPR024047">
    <property type="entry name" value="MM3350-like_sf"/>
</dbReference>
<dbReference type="Gene3D" id="3.10.290.30">
    <property type="entry name" value="MM3350-like"/>
    <property type="match status" value="1"/>
</dbReference>
<comment type="caution">
    <text evidence="2">The sequence shown here is derived from an EMBL/GenBank/DDBJ whole genome shotgun (WGS) entry which is preliminary data.</text>
</comment>
<proteinExistence type="predicted"/>
<protein>
    <recommendedName>
        <fullName evidence="1">Plasmid pRiA4b Orf3-like domain-containing protein</fullName>
    </recommendedName>
</protein>
<sequence>MDISKLTIEDKAQISGEYFLNYSFNRYENQLIDLETLSSGLDFFDFNLTGEETIPQRANKVAQLLDYLKDTPEVQEDDFVETFPYYENADELQEAMEDLLQFRFLLKEDDERLYELILNETDFRESLEFAEVGDYATFFNLVASDIELALYINYLTKIYQAVREQQISNAIPDFDELPIVTQRLIQKMDAGILSQQALRMMDLALARLEPEISEALAENIESYLASSDKENILEIIDAMDEEELSQALDAMSDDDMADILMAMIADLSNEDYGMYNYIFKIYPKGFDRQVYRIIQMAGNHTLEDLLATFLDSMKFDFTHLYRFEVDGLSYERSEEYMDELFELGSETTLDSLVLEENQMFEAIYDFDADWRFVFKVQKMEEIEDEQDYWPTKVLKETGYIEQYPND</sequence>
<feature type="domain" description="Plasmid pRiA4b Orf3-like" evidence="1">
    <location>
        <begin position="277"/>
        <end position="387"/>
    </location>
</feature>
<organism evidence="2 3">
    <name type="scientific">Enterococcus cecorum</name>
    <dbReference type="NCBI Taxonomy" id="44008"/>
    <lineage>
        <taxon>Bacteria</taxon>
        <taxon>Bacillati</taxon>
        <taxon>Bacillota</taxon>
        <taxon>Bacilli</taxon>
        <taxon>Lactobacillales</taxon>
        <taxon>Enterococcaceae</taxon>
        <taxon>Enterococcus</taxon>
    </lineage>
</organism>
<dbReference type="SUPFAM" id="SSF159941">
    <property type="entry name" value="MM3350-like"/>
    <property type="match status" value="1"/>
</dbReference>
<dbReference type="RefSeq" id="WP_311897731.1">
    <property type="nucleotide sequence ID" value="NZ_AP035890.1"/>
</dbReference>
<name>A0AAW8TTX4_9ENTE</name>
<dbReference type="Proteomes" id="UP001255696">
    <property type="component" value="Unassembled WGS sequence"/>
</dbReference>
<evidence type="ECO:0000259" key="1">
    <source>
        <dbReference type="Pfam" id="PF07929"/>
    </source>
</evidence>
<dbReference type="AlphaFoldDB" id="A0AAW8TTX4"/>
<dbReference type="EMBL" id="JARQBI010000014">
    <property type="protein sequence ID" value="MDT2796992.1"/>
    <property type="molecule type" value="Genomic_DNA"/>
</dbReference>